<evidence type="ECO:0000313" key="2">
    <source>
        <dbReference type="EMBL" id="CYV51420.1"/>
    </source>
</evidence>
<dbReference type="Proteomes" id="UP000074356">
    <property type="component" value="Unassembled WGS sequence"/>
</dbReference>
<proteinExistence type="predicted"/>
<gene>
    <name evidence="2" type="ORF">ERS132440_00923</name>
</gene>
<dbReference type="Pfam" id="PF10552">
    <property type="entry name" value="ORF6C"/>
    <property type="match status" value="1"/>
</dbReference>
<evidence type="ECO:0000313" key="3">
    <source>
        <dbReference type="Proteomes" id="UP000074356"/>
    </source>
</evidence>
<accession>A0A0Z8JCL8</accession>
<dbReference type="RefSeq" id="WP_044682808.1">
    <property type="nucleotide sequence ID" value="NZ_CEHN01000069.1"/>
</dbReference>
<evidence type="ECO:0000259" key="1">
    <source>
        <dbReference type="PROSITE" id="PS51750"/>
    </source>
</evidence>
<name>A0A0Z8JCL8_STRSU</name>
<dbReference type="InterPro" id="IPR003497">
    <property type="entry name" value="BRO_N_domain"/>
</dbReference>
<dbReference type="InterPro" id="IPR018878">
    <property type="entry name" value="ORF6C_dom"/>
</dbReference>
<dbReference type="PANTHER" id="PTHR36180">
    <property type="entry name" value="DNA-BINDING PROTEIN-RELATED-RELATED"/>
    <property type="match status" value="1"/>
</dbReference>
<dbReference type="EMBL" id="FIIB01000006">
    <property type="protein sequence ID" value="CYV51420.1"/>
    <property type="molecule type" value="Genomic_DNA"/>
</dbReference>
<sequence>MNEIFVFHGQEVRTVTINNEPWFVGKDVADILGYSKSRNAIALHVDEDDALKQGITDNLGRMQETIIINESGLYSLILSSKLPQAKEFKRWVTSEVLPQIRQQGAYVPENLSDEAFIALFTGQKKLKEQQLALAQDVDYLKNEQPIHPSFAQALLKKRKARVVACLGGMDSPAYADKVFAQSVFRQAEIDFKDHFNINRYDMLPKKFAEAALSYWMTWEPSTNTKMKILEMNAYGL</sequence>
<dbReference type="Pfam" id="PF02498">
    <property type="entry name" value="Bro-N"/>
    <property type="match status" value="1"/>
</dbReference>
<protein>
    <submittedName>
        <fullName evidence="2">Prophage LambdaSa2, antirepressor protein</fullName>
    </submittedName>
</protein>
<organism evidence="2 3">
    <name type="scientific">Streptococcus suis</name>
    <dbReference type="NCBI Taxonomy" id="1307"/>
    <lineage>
        <taxon>Bacteria</taxon>
        <taxon>Bacillati</taxon>
        <taxon>Bacillota</taxon>
        <taxon>Bacilli</taxon>
        <taxon>Lactobacillales</taxon>
        <taxon>Streptococcaceae</taxon>
        <taxon>Streptococcus</taxon>
    </lineage>
</organism>
<feature type="domain" description="Bro-N" evidence="1">
    <location>
        <begin position="1"/>
        <end position="104"/>
    </location>
</feature>
<dbReference type="SMART" id="SM01040">
    <property type="entry name" value="Bro-N"/>
    <property type="match status" value="1"/>
</dbReference>
<dbReference type="PROSITE" id="PS51750">
    <property type="entry name" value="BRO_N"/>
    <property type="match status" value="1"/>
</dbReference>
<reference evidence="2 3" key="1">
    <citation type="submission" date="2016-02" db="EMBL/GenBank/DDBJ databases">
        <authorList>
            <consortium name="Pathogen Informatics"/>
        </authorList>
    </citation>
    <scope>NUCLEOTIDE SEQUENCE [LARGE SCALE GENOMIC DNA]</scope>
    <source>
        <strain evidence="2 3">LSS78</strain>
    </source>
</reference>
<dbReference type="AlphaFoldDB" id="A0A0Z8JCL8"/>
<dbReference type="PANTHER" id="PTHR36180:SF2">
    <property type="entry name" value="BRO FAMILY PROTEIN"/>
    <property type="match status" value="1"/>
</dbReference>